<feature type="region of interest" description="Disordered" evidence="1">
    <location>
        <begin position="300"/>
        <end position="350"/>
    </location>
</feature>
<evidence type="ECO:0000256" key="2">
    <source>
        <dbReference type="SAM" id="Phobius"/>
    </source>
</evidence>
<name>A0A4Z2EWA1_9TELE</name>
<feature type="compositionally biased region" description="Basic residues" evidence="1">
    <location>
        <begin position="46"/>
        <end position="76"/>
    </location>
</feature>
<feature type="compositionally biased region" description="Pro residues" evidence="1">
    <location>
        <begin position="153"/>
        <end position="170"/>
    </location>
</feature>
<feature type="compositionally biased region" description="Basic residues" evidence="1">
    <location>
        <begin position="335"/>
        <end position="350"/>
    </location>
</feature>
<sequence>MSDGECTEESVNLFLFLFLFIFLFLSSFNKQIFHVQRSVRPDYSLKKRRRMRRRKNKNKKRKKKKKKKKMKIKKKRKTFITPLSEGSVGMILRSEEKASLSDCVRWRSRTLAMTRCECRSSKGWSSRGPSGVGASDTTAVHGLFLPFLGPDGSRPPPPPGGLPPPPPPPVLLSSAWPRTSFLLGNGERLRFAAWEVFLAPRSSSSSLAPRPPSGELVQDTSSLIAASADDLYAQARAASERTKKAEKSDEIGKKKKNYKKVLSLVGGSQELHRRGRRFPRRHIPDFWTWRENNNKPCDRQLRRRLSYSRAPTPGPRGRLSVAEPTHRGAWPGPGSRKRASTGRRHGGKRG</sequence>
<evidence type="ECO:0000313" key="4">
    <source>
        <dbReference type="Proteomes" id="UP000314294"/>
    </source>
</evidence>
<evidence type="ECO:0000256" key="1">
    <source>
        <dbReference type="SAM" id="MobiDB-lite"/>
    </source>
</evidence>
<dbReference type="EMBL" id="SRLO01002324">
    <property type="protein sequence ID" value="TNN33187.1"/>
    <property type="molecule type" value="Genomic_DNA"/>
</dbReference>
<organism evidence="3 4">
    <name type="scientific">Liparis tanakae</name>
    <name type="common">Tanaka's snailfish</name>
    <dbReference type="NCBI Taxonomy" id="230148"/>
    <lineage>
        <taxon>Eukaryota</taxon>
        <taxon>Metazoa</taxon>
        <taxon>Chordata</taxon>
        <taxon>Craniata</taxon>
        <taxon>Vertebrata</taxon>
        <taxon>Euteleostomi</taxon>
        <taxon>Actinopterygii</taxon>
        <taxon>Neopterygii</taxon>
        <taxon>Teleostei</taxon>
        <taxon>Neoteleostei</taxon>
        <taxon>Acanthomorphata</taxon>
        <taxon>Eupercaria</taxon>
        <taxon>Perciformes</taxon>
        <taxon>Cottioidei</taxon>
        <taxon>Cottales</taxon>
        <taxon>Liparidae</taxon>
        <taxon>Liparis</taxon>
    </lineage>
</organism>
<reference evidence="3 4" key="1">
    <citation type="submission" date="2019-03" db="EMBL/GenBank/DDBJ databases">
        <title>First draft genome of Liparis tanakae, snailfish: a comprehensive survey of snailfish specific genes.</title>
        <authorList>
            <person name="Kim W."/>
            <person name="Song I."/>
            <person name="Jeong J.-H."/>
            <person name="Kim D."/>
            <person name="Kim S."/>
            <person name="Ryu S."/>
            <person name="Song J.Y."/>
            <person name="Lee S.K."/>
        </authorList>
    </citation>
    <scope>NUCLEOTIDE SEQUENCE [LARGE SCALE GENOMIC DNA]</scope>
    <source>
        <tissue evidence="3">Muscle</tissue>
    </source>
</reference>
<dbReference type="Proteomes" id="UP000314294">
    <property type="component" value="Unassembled WGS sequence"/>
</dbReference>
<feature type="region of interest" description="Disordered" evidence="1">
    <location>
        <begin position="44"/>
        <end position="76"/>
    </location>
</feature>
<evidence type="ECO:0000313" key="3">
    <source>
        <dbReference type="EMBL" id="TNN33187.1"/>
    </source>
</evidence>
<protein>
    <submittedName>
        <fullName evidence="3">Uncharacterized protein</fullName>
    </submittedName>
</protein>
<proteinExistence type="predicted"/>
<accession>A0A4Z2EWA1</accession>
<keyword evidence="2" id="KW-0472">Membrane</keyword>
<dbReference type="AlphaFoldDB" id="A0A4Z2EWA1"/>
<comment type="caution">
    <text evidence="3">The sequence shown here is derived from an EMBL/GenBank/DDBJ whole genome shotgun (WGS) entry which is preliminary data.</text>
</comment>
<keyword evidence="2" id="KW-0812">Transmembrane</keyword>
<gene>
    <name evidence="3" type="ORF">EYF80_056648</name>
</gene>
<feature type="transmembrane region" description="Helical" evidence="2">
    <location>
        <begin position="12"/>
        <end position="28"/>
    </location>
</feature>
<keyword evidence="4" id="KW-1185">Reference proteome</keyword>
<keyword evidence="2" id="KW-1133">Transmembrane helix</keyword>
<feature type="region of interest" description="Disordered" evidence="1">
    <location>
        <begin position="146"/>
        <end position="171"/>
    </location>
</feature>